<reference evidence="1" key="1">
    <citation type="submission" date="2014-09" db="EMBL/GenBank/DDBJ databases">
        <authorList>
            <person name="Magalhaes I.L.F."/>
            <person name="Oliveira U."/>
            <person name="Santos F.R."/>
            <person name="Vidigal T.H.D.A."/>
            <person name="Brescovit A.D."/>
            <person name="Santos A.J."/>
        </authorList>
    </citation>
    <scope>NUCLEOTIDE SEQUENCE</scope>
    <source>
        <tissue evidence="1">Shoot tissue taken approximately 20 cm above the soil surface</tissue>
    </source>
</reference>
<dbReference type="EMBL" id="GBRH01160341">
    <property type="protein sequence ID" value="JAE37555.1"/>
    <property type="molecule type" value="Transcribed_RNA"/>
</dbReference>
<proteinExistence type="predicted"/>
<protein>
    <submittedName>
        <fullName evidence="1">Uncharacterized protein</fullName>
    </submittedName>
</protein>
<accession>A0A0A9HK64</accession>
<name>A0A0A9HK64_ARUDO</name>
<organism evidence="1">
    <name type="scientific">Arundo donax</name>
    <name type="common">Giant reed</name>
    <name type="synonym">Donax arundinaceus</name>
    <dbReference type="NCBI Taxonomy" id="35708"/>
    <lineage>
        <taxon>Eukaryota</taxon>
        <taxon>Viridiplantae</taxon>
        <taxon>Streptophyta</taxon>
        <taxon>Embryophyta</taxon>
        <taxon>Tracheophyta</taxon>
        <taxon>Spermatophyta</taxon>
        <taxon>Magnoliopsida</taxon>
        <taxon>Liliopsida</taxon>
        <taxon>Poales</taxon>
        <taxon>Poaceae</taxon>
        <taxon>PACMAD clade</taxon>
        <taxon>Arundinoideae</taxon>
        <taxon>Arundineae</taxon>
        <taxon>Arundo</taxon>
    </lineage>
</organism>
<sequence>MYRGIWINTSYVCFKW</sequence>
<dbReference type="AlphaFoldDB" id="A0A0A9HK64"/>
<evidence type="ECO:0000313" key="1">
    <source>
        <dbReference type="EMBL" id="JAE37555.1"/>
    </source>
</evidence>
<reference evidence="1" key="2">
    <citation type="journal article" date="2015" name="Data Brief">
        <title>Shoot transcriptome of the giant reed, Arundo donax.</title>
        <authorList>
            <person name="Barrero R.A."/>
            <person name="Guerrero F.D."/>
            <person name="Moolhuijzen P."/>
            <person name="Goolsby J.A."/>
            <person name="Tidwell J."/>
            <person name="Bellgard S.E."/>
            <person name="Bellgard M.I."/>
        </authorList>
    </citation>
    <scope>NUCLEOTIDE SEQUENCE</scope>
    <source>
        <tissue evidence="1">Shoot tissue taken approximately 20 cm above the soil surface</tissue>
    </source>
</reference>